<dbReference type="OrthoDB" id="118105at2759"/>
<feature type="compositionally biased region" description="Basic and acidic residues" evidence="1">
    <location>
        <begin position="32"/>
        <end position="47"/>
    </location>
</feature>
<feature type="domain" description="PiggyBac transposable element-derived protein" evidence="2">
    <location>
        <begin position="244"/>
        <end position="626"/>
    </location>
</feature>
<protein>
    <recommendedName>
        <fullName evidence="2">PiggyBac transposable element-derived protein domain-containing protein</fullName>
    </recommendedName>
</protein>
<evidence type="ECO:0000313" key="3">
    <source>
        <dbReference type="EnsemblMetazoa" id="XP_038079307.1"/>
    </source>
</evidence>
<feature type="compositionally biased region" description="Acidic residues" evidence="1">
    <location>
        <begin position="117"/>
        <end position="129"/>
    </location>
</feature>
<dbReference type="GeneID" id="119746421"/>
<evidence type="ECO:0000259" key="2">
    <source>
        <dbReference type="Pfam" id="PF13843"/>
    </source>
</evidence>
<feature type="compositionally biased region" description="Polar residues" evidence="1">
    <location>
        <begin position="48"/>
        <end position="57"/>
    </location>
</feature>
<dbReference type="Proteomes" id="UP000887568">
    <property type="component" value="Unplaced"/>
</dbReference>
<feature type="region of interest" description="Disordered" evidence="1">
    <location>
        <begin position="175"/>
        <end position="215"/>
    </location>
</feature>
<feature type="compositionally biased region" description="Acidic residues" evidence="1">
    <location>
        <begin position="71"/>
        <end position="106"/>
    </location>
</feature>
<accession>A0A914BU27</accession>
<dbReference type="InterPro" id="IPR029526">
    <property type="entry name" value="PGBD"/>
</dbReference>
<dbReference type="OMA" id="NIAGRSH"/>
<organism evidence="3 4">
    <name type="scientific">Patiria miniata</name>
    <name type="common">Bat star</name>
    <name type="synonym">Asterina miniata</name>
    <dbReference type="NCBI Taxonomy" id="46514"/>
    <lineage>
        <taxon>Eukaryota</taxon>
        <taxon>Metazoa</taxon>
        <taxon>Echinodermata</taxon>
        <taxon>Eleutherozoa</taxon>
        <taxon>Asterozoa</taxon>
        <taxon>Asteroidea</taxon>
        <taxon>Valvatacea</taxon>
        <taxon>Valvatida</taxon>
        <taxon>Asterinidae</taxon>
        <taxon>Patiria</taxon>
    </lineage>
</organism>
<dbReference type="PANTHER" id="PTHR46599">
    <property type="entry name" value="PIGGYBAC TRANSPOSABLE ELEMENT-DERIVED PROTEIN 4"/>
    <property type="match status" value="1"/>
</dbReference>
<dbReference type="PANTHER" id="PTHR46599:SF3">
    <property type="entry name" value="PIGGYBAC TRANSPOSABLE ELEMENT-DERIVED PROTEIN 4"/>
    <property type="match status" value="1"/>
</dbReference>
<dbReference type="EnsemblMetazoa" id="XM_038223379.1">
    <property type="protein sequence ID" value="XP_038079307.1"/>
    <property type="gene ID" value="LOC119746421"/>
</dbReference>
<sequence>MAEMAENAGGAHEAKETGGKIVEMAGTPTSSEELHAAPPEKRMRVEGNQDQPSTSYMFMSGLISALKDKPDGEEEEEDIMDFFGGDDDYGGDGDGGDDEDDDDDDGEEKRGYMYQSSDEDSSTDVELPSEDFVSPSITSSDDEEDNTYSSSGPRILTDDYLLSGLIASGVKEHGAYPRKRVQRQKHEGVDPASDDDPIEPGHYQQPQYRKDRRGWTRELTTIPVHEFEGRKPYGPAFERPEDDDPLKYFLKFFPLDLFKKMARWTNINGGANPRFGKKTTPEEVKAWFGIRMIQGVHSNSNADDDWSTRDSLMNPKIKRTMMKNRFSMLSEVLACANPFKGPQQIRDKQNRNLYMKNHPLYRLQHIWDTVNKLCLDNYNPCKELTLDEATTKYKGGKSGVKRFFLPLKPGRIGFKIHAICDPNTGYTLHMMVHSESNKNMKDVVMKTMDPFVGRYHQLYCSKSYTSPGLASELLEKRTYMCGAVRRVSKGLPDDFSTNPVVNPTRYRHMEMMAKTPRGTIYSRQKGQQTVVLWRDTKILTFLSTCHQGFRNQATDFLPRNIREKGEKKSSQKEVRAPPHAMDYNQFIGGVDKADQLRGYHTCSRQSMAWWKKIMYFLVDVARVNAWICYKANVKAQPRVVPLTHRLFTVEIAEKLIAGFSEGSTRCHQQLELAPVPSINGPIHQSIRMPVKAAKMCVQCRRKGRTTTKGHHVTTRSGCTSCNIHLCRGKCFLEFHTAE</sequence>
<dbReference type="RefSeq" id="XP_038079307.1">
    <property type="nucleotide sequence ID" value="XM_038223379.1"/>
</dbReference>
<dbReference type="Pfam" id="PF13843">
    <property type="entry name" value="DDE_Tnp_1_7"/>
    <property type="match status" value="1"/>
</dbReference>
<evidence type="ECO:0000256" key="1">
    <source>
        <dbReference type="SAM" id="MobiDB-lite"/>
    </source>
</evidence>
<name>A0A914BU27_PATMI</name>
<keyword evidence="4" id="KW-1185">Reference proteome</keyword>
<proteinExistence type="predicted"/>
<dbReference type="AlphaFoldDB" id="A0A914BU27"/>
<evidence type="ECO:0000313" key="4">
    <source>
        <dbReference type="Proteomes" id="UP000887568"/>
    </source>
</evidence>
<feature type="region of interest" description="Disordered" evidence="1">
    <location>
        <begin position="1"/>
        <end position="154"/>
    </location>
</feature>
<reference evidence="3" key="1">
    <citation type="submission" date="2022-11" db="UniProtKB">
        <authorList>
            <consortium name="EnsemblMetazoa"/>
        </authorList>
    </citation>
    <scope>IDENTIFICATION</scope>
</reference>